<keyword evidence="1" id="KW-1133">Transmembrane helix</keyword>
<evidence type="ECO:0000313" key="3">
    <source>
        <dbReference type="Proteomes" id="UP001286313"/>
    </source>
</evidence>
<reference evidence="2" key="1">
    <citation type="submission" date="2023-10" db="EMBL/GenBank/DDBJ databases">
        <title>Genome assemblies of two species of porcelain crab, Petrolisthes cinctipes and Petrolisthes manimaculis (Anomura: Porcellanidae).</title>
        <authorList>
            <person name="Angst P."/>
        </authorList>
    </citation>
    <scope>NUCLEOTIDE SEQUENCE</scope>
    <source>
        <strain evidence="2">PB745_01</strain>
        <tissue evidence="2">Gill</tissue>
    </source>
</reference>
<evidence type="ECO:0000256" key="1">
    <source>
        <dbReference type="SAM" id="Phobius"/>
    </source>
</evidence>
<proteinExistence type="predicted"/>
<protein>
    <submittedName>
        <fullName evidence="2">Uncharacterized protein</fullName>
    </submittedName>
</protein>
<dbReference type="EMBL" id="JAWQEG010002713">
    <property type="protein sequence ID" value="KAK3870128.1"/>
    <property type="molecule type" value="Genomic_DNA"/>
</dbReference>
<dbReference type="AlphaFoldDB" id="A0AAE1KE57"/>
<keyword evidence="3" id="KW-1185">Reference proteome</keyword>
<comment type="caution">
    <text evidence="2">The sequence shown here is derived from an EMBL/GenBank/DDBJ whole genome shotgun (WGS) entry which is preliminary data.</text>
</comment>
<gene>
    <name evidence="2" type="ORF">Pcinc_024607</name>
</gene>
<organism evidence="2 3">
    <name type="scientific">Petrolisthes cinctipes</name>
    <name type="common">Flat porcelain crab</name>
    <dbReference type="NCBI Taxonomy" id="88211"/>
    <lineage>
        <taxon>Eukaryota</taxon>
        <taxon>Metazoa</taxon>
        <taxon>Ecdysozoa</taxon>
        <taxon>Arthropoda</taxon>
        <taxon>Crustacea</taxon>
        <taxon>Multicrustacea</taxon>
        <taxon>Malacostraca</taxon>
        <taxon>Eumalacostraca</taxon>
        <taxon>Eucarida</taxon>
        <taxon>Decapoda</taxon>
        <taxon>Pleocyemata</taxon>
        <taxon>Anomura</taxon>
        <taxon>Galatheoidea</taxon>
        <taxon>Porcellanidae</taxon>
        <taxon>Petrolisthes</taxon>
    </lineage>
</organism>
<accession>A0AAE1KE57</accession>
<sequence>MCHHSFILNYIIVLVWMVTCGSFTLPYDETLGLGSVDLVKVGYQWSSAVVSICQITELADCSGGTACTCHIAEL</sequence>
<evidence type="ECO:0000313" key="2">
    <source>
        <dbReference type="EMBL" id="KAK3870128.1"/>
    </source>
</evidence>
<keyword evidence="1" id="KW-0472">Membrane</keyword>
<keyword evidence="1" id="KW-0812">Transmembrane</keyword>
<name>A0AAE1KE57_PETCI</name>
<feature type="transmembrane region" description="Helical" evidence="1">
    <location>
        <begin position="7"/>
        <end position="27"/>
    </location>
</feature>
<dbReference type="Proteomes" id="UP001286313">
    <property type="component" value="Unassembled WGS sequence"/>
</dbReference>